<dbReference type="Gene3D" id="3.40.50.1220">
    <property type="entry name" value="TPP-binding domain"/>
    <property type="match status" value="1"/>
</dbReference>
<accession>A0ABN9TGZ6</accession>
<feature type="non-terminal residue" evidence="1">
    <location>
        <position position="1"/>
    </location>
</feature>
<dbReference type="EMBL" id="CAUYUJ010014661">
    <property type="protein sequence ID" value="CAK0844410.1"/>
    <property type="molecule type" value="Genomic_DNA"/>
</dbReference>
<name>A0ABN9TGZ6_9DINO</name>
<reference evidence="1" key="1">
    <citation type="submission" date="2023-10" db="EMBL/GenBank/DDBJ databases">
        <authorList>
            <person name="Chen Y."/>
            <person name="Shah S."/>
            <person name="Dougan E. K."/>
            <person name="Thang M."/>
            <person name="Chan C."/>
        </authorList>
    </citation>
    <scope>NUCLEOTIDE SEQUENCE [LARGE SCALE GENOMIC DNA]</scope>
</reference>
<proteinExistence type="predicted"/>
<dbReference type="SUPFAM" id="SSF52467">
    <property type="entry name" value="DHS-like NAD/FAD-binding domain"/>
    <property type="match status" value="1"/>
</dbReference>
<keyword evidence="2" id="KW-1185">Reference proteome</keyword>
<dbReference type="Proteomes" id="UP001189429">
    <property type="component" value="Unassembled WGS sequence"/>
</dbReference>
<evidence type="ECO:0000313" key="1">
    <source>
        <dbReference type="EMBL" id="CAK0844410.1"/>
    </source>
</evidence>
<gene>
    <name evidence="1" type="ORF">PCOR1329_LOCUS38501</name>
</gene>
<organism evidence="1 2">
    <name type="scientific">Prorocentrum cordatum</name>
    <dbReference type="NCBI Taxonomy" id="2364126"/>
    <lineage>
        <taxon>Eukaryota</taxon>
        <taxon>Sar</taxon>
        <taxon>Alveolata</taxon>
        <taxon>Dinophyceae</taxon>
        <taxon>Prorocentrales</taxon>
        <taxon>Prorocentraceae</taxon>
        <taxon>Prorocentrum</taxon>
    </lineage>
</organism>
<protein>
    <submittedName>
        <fullName evidence="1">Uncharacterized protein</fullName>
    </submittedName>
</protein>
<comment type="caution">
    <text evidence="1">The sequence shown here is derived from an EMBL/GenBank/DDBJ whole genome shotgun (WGS) entry which is preliminary data.</text>
</comment>
<sequence>PPWLRHIQRLALYLVAPRGPVIMPSDETKSAALLAARAIAGAQRCVVFSGAGASADSGIGTFRGANGAWSGLTGTLALLWGGTPVGWRWTPGLVWARFVRDFYGPIAAAEPHDGLRALAELQGRAFGAVSSCSS</sequence>
<dbReference type="InterPro" id="IPR029035">
    <property type="entry name" value="DHS-like_NAD/FAD-binding_dom"/>
</dbReference>
<evidence type="ECO:0000313" key="2">
    <source>
        <dbReference type="Proteomes" id="UP001189429"/>
    </source>
</evidence>